<gene>
    <name evidence="2" type="ORF">HMPREF0519_2617</name>
</gene>
<feature type="transmembrane region" description="Helical" evidence="1">
    <location>
        <begin position="12"/>
        <end position="31"/>
    </location>
</feature>
<keyword evidence="1" id="KW-0812">Transmembrane</keyword>
<comment type="caution">
    <text evidence="2">The sequence shown here is derived from an EMBL/GenBank/DDBJ whole genome shotgun (WGS) entry which is preliminary data.</text>
</comment>
<sequence>MFVFIIDYKTFPLIIESIFIYHLIISHFPMLKELSFSQFK</sequence>
<reference evidence="2 3" key="1">
    <citation type="submission" date="2009-01" db="EMBL/GenBank/DDBJ databases">
        <authorList>
            <person name="Qin X."/>
            <person name="Bachman B."/>
            <person name="Battles P."/>
            <person name="Bell A."/>
            <person name="Bess C."/>
            <person name="Bickham C."/>
            <person name="Chaboub L."/>
            <person name="Chen D."/>
            <person name="Coyle M."/>
            <person name="Deiros D.R."/>
            <person name="Dinh H."/>
            <person name="Forbes L."/>
            <person name="Fowler G."/>
            <person name="Francisco L."/>
            <person name="Fu Q."/>
            <person name="Gubbala S."/>
            <person name="Hale W."/>
            <person name="Han Y."/>
            <person name="Hemphill L."/>
            <person name="Highlander S.K."/>
            <person name="Hirani K."/>
            <person name="Hogues M."/>
            <person name="Jackson L."/>
            <person name="Jakkamsetti A."/>
            <person name="Javaid M."/>
            <person name="Jiang H."/>
            <person name="Korchina V."/>
            <person name="Kovar C."/>
            <person name="Lara F."/>
            <person name="Lee S."/>
            <person name="Mata R."/>
            <person name="Mathew T."/>
            <person name="Moen C."/>
            <person name="Morales K."/>
            <person name="Munidasa M."/>
            <person name="Nazareth L."/>
            <person name="Ngo R."/>
            <person name="Nguyen L."/>
            <person name="Okwuonu G."/>
            <person name="Ongeri F."/>
            <person name="Patil S."/>
            <person name="Petrosino J."/>
            <person name="Pham C."/>
            <person name="Pham P."/>
            <person name="Pu L.-L."/>
            <person name="Puazo M."/>
            <person name="Raj R."/>
            <person name="Reid J."/>
            <person name="Rouhana J."/>
            <person name="Saada N."/>
            <person name="Shang Y."/>
            <person name="Simmons D."/>
            <person name="Thornton R."/>
            <person name="Warren J."/>
            <person name="Weissenberger G."/>
            <person name="Zhang J."/>
            <person name="Zhang L."/>
            <person name="Zhou C."/>
            <person name="Zhu D."/>
            <person name="Muzny D."/>
            <person name="Worley K."/>
            <person name="Gibbs R."/>
        </authorList>
    </citation>
    <scope>NUCLEOTIDE SEQUENCE [LARGE SCALE GENOMIC DNA]</scope>
    <source>
        <strain evidence="3">ATCC 8290 / DSM 20176 / CCUG 30140 / JCM 1155 / KCTC 3500 / NBRC 15886 / NCIMB 8040 / NRRL B-1843 / 9</strain>
    </source>
</reference>
<dbReference type="Proteomes" id="UP000003752">
    <property type="component" value="Unassembled WGS sequence"/>
</dbReference>
<evidence type="ECO:0000256" key="1">
    <source>
        <dbReference type="SAM" id="Phobius"/>
    </source>
</evidence>
<evidence type="ECO:0000313" key="2">
    <source>
        <dbReference type="EMBL" id="EEI23234.1"/>
    </source>
</evidence>
<dbReference type="HOGENOM" id="CLU_3291367_0_0_9"/>
<dbReference type="EMBL" id="ACGP01000222">
    <property type="protein sequence ID" value="EEI23234.1"/>
    <property type="molecule type" value="Genomic_DNA"/>
</dbReference>
<proteinExistence type="predicted"/>
<evidence type="ECO:0000313" key="3">
    <source>
        <dbReference type="Proteomes" id="UP000003752"/>
    </source>
</evidence>
<keyword evidence="1" id="KW-0472">Membrane</keyword>
<protein>
    <submittedName>
        <fullName evidence="2">Uncharacterized protein</fullName>
    </submittedName>
</protein>
<dbReference type="AlphaFoldDB" id="C0XN06"/>
<keyword evidence="1" id="KW-1133">Transmembrane helix</keyword>
<name>C0XN06_LENH9</name>
<accession>C0XN06</accession>
<organism evidence="2 3">
    <name type="scientific">Lentilactobacillus hilgardii (strain ATCC 8290 / DSM 20176 / CCUG 30140 / JCM 1155 / KCTC 3500 / NBRC 15886 / NCIMB 8040 / NRRL B-1843 / 9)</name>
    <dbReference type="NCBI Taxonomy" id="1423757"/>
    <lineage>
        <taxon>Bacteria</taxon>
        <taxon>Bacillati</taxon>
        <taxon>Bacillota</taxon>
        <taxon>Bacilli</taxon>
        <taxon>Lactobacillales</taxon>
        <taxon>Lactobacillaceae</taxon>
        <taxon>Lentilactobacillus</taxon>
    </lineage>
</organism>
<keyword evidence="3" id="KW-1185">Reference proteome</keyword>